<dbReference type="EMBL" id="PSQE01000003">
    <property type="protein sequence ID" value="RHN71292.1"/>
    <property type="molecule type" value="Genomic_DNA"/>
</dbReference>
<dbReference type="AlphaFoldDB" id="A0A396J1P1"/>
<name>A0A396J1P1_MEDTR</name>
<dbReference type="PANTHER" id="PTHR46993">
    <property type="entry name" value="MYB TRANSCRIPTION FACTOR"/>
    <property type="match status" value="1"/>
</dbReference>
<gene>
    <name evidence="1" type="ORF">MtrunA17_Chr3g0144621</name>
</gene>
<sequence length="228" mass="25478">MEKLRKLTDKISFYGPNQVKKKTGEQLHQFLQESGEKFLLEDGQLIGSVNELLGKGYAVVVDVPSEERAQFSTSPSFLDEEAQLSGTVGYTVVVDVPSEERAQFSTSPSFLDEEAQLSGTVGYTVFDDVPSKERVKFSTSPSFLDESGTISDLLETEEKKGDTIGVEVPSATEETSVVSRIKKFHLHSPRRLVVSPLKAYKENKIIKRRKAKRWSEVEESTLRKAVEL</sequence>
<evidence type="ECO:0000313" key="1">
    <source>
        <dbReference type="EMBL" id="RHN71292.1"/>
    </source>
</evidence>
<proteinExistence type="predicted"/>
<comment type="caution">
    <text evidence="1">The sequence shown here is derived from an EMBL/GenBank/DDBJ whole genome shotgun (WGS) entry which is preliminary data.</text>
</comment>
<organism evidence="1 2">
    <name type="scientific">Medicago truncatula</name>
    <name type="common">Barrel medic</name>
    <name type="synonym">Medicago tribuloides</name>
    <dbReference type="NCBI Taxonomy" id="3880"/>
    <lineage>
        <taxon>Eukaryota</taxon>
        <taxon>Viridiplantae</taxon>
        <taxon>Streptophyta</taxon>
        <taxon>Embryophyta</taxon>
        <taxon>Tracheophyta</taxon>
        <taxon>Spermatophyta</taxon>
        <taxon>Magnoliopsida</taxon>
        <taxon>eudicotyledons</taxon>
        <taxon>Gunneridae</taxon>
        <taxon>Pentapetalae</taxon>
        <taxon>rosids</taxon>
        <taxon>fabids</taxon>
        <taxon>Fabales</taxon>
        <taxon>Fabaceae</taxon>
        <taxon>Papilionoideae</taxon>
        <taxon>50 kb inversion clade</taxon>
        <taxon>NPAAA clade</taxon>
        <taxon>Hologalegina</taxon>
        <taxon>IRL clade</taxon>
        <taxon>Trifolieae</taxon>
        <taxon>Medicago</taxon>
    </lineage>
</organism>
<protein>
    <submittedName>
        <fullName evidence="1">Uncharacterized protein</fullName>
    </submittedName>
</protein>
<accession>A0A396J1P1</accession>
<dbReference type="Proteomes" id="UP000265566">
    <property type="component" value="Chromosome 3"/>
</dbReference>
<dbReference type="Gramene" id="rna19953">
    <property type="protein sequence ID" value="RHN71292.1"/>
    <property type="gene ID" value="gene19953"/>
</dbReference>
<reference evidence="2" key="1">
    <citation type="journal article" date="2018" name="Nat. Plants">
        <title>Whole-genome landscape of Medicago truncatula symbiotic genes.</title>
        <authorList>
            <person name="Pecrix Y."/>
            <person name="Staton S.E."/>
            <person name="Sallet E."/>
            <person name="Lelandais-Briere C."/>
            <person name="Moreau S."/>
            <person name="Carrere S."/>
            <person name="Blein T."/>
            <person name="Jardinaud M.F."/>
            <person name="Latrasse D."/>
            <person name="Zouine M."/>
            <person name="Zahm M."/>
            <person name="Kreplak J."/>
            <person name="Mayjonade B."/>
            <person name="Satge C."/>
            <person name="Perez M."/>
            <person name="Cauet S."/>
            <person name="Marande W."/>
            <person name="Chantry-Darmon C."/>
            <person name="Lopez-Roques C."/>
            <person name="Bouchez O."/>
            <person name="Berard A."/>
            <person name="Debelle F."/>
            <person name="Munos S."/>
            <person name="Bendahmane A."/>
            <person name="Berges H."/>
            <person name="Niebel A."/>
            <person name="Buitink J."/>
            <person name="Frugier F."/>
            <person name="Benhamed M."/>
            <person name="Crespi M."/>
            <person name="Gouzy J."/>
            <person name="Gamas P."/>
        </authorList>
    </citation>
    <scope>NUCLEOTIDE SEQUENCE [LARGE SCALE GENOMIC DNA]</scope>
    <source>
        <strain evidence="2">cv. Jemalong A17</strain>
    </source>
</reference>
<dbReference type="PANTHER" id="PTHR46993:SF6">
    <property type="entry name" value="MYB TRANSCRIPTION FACTOR"/>
    <property type="match status" value="1"/>
</dbReference>
<evidence type="ECO:0000313" key="2">
    <source>
        <dbReference type="Proteomes" id="UP000265566"/>
    </source>
</evidence>